<proteinExistence type="predicted"/>
<dbReference type="Proteomes" id="UP000807504">
    <property type="component" value="Unassembled WGS sequence"/>
</dbReference>
<sequence>MKCSSMSETGKYCMKLMYNHKVQSRSFSKKYPKSPHRHIKHLHKSPPTCDMPVNAADHPWRIRNWSTPTKSAITRRYRIITQRPSFSSTILTFNSFFREY</sequence>
<accession>A0A8T0E342</accession>
<comment type="caution">
    <text evidence="1">The sequence shown here is derived from an EMBL/GenBank/DDBJ whole genome shotgun (WGS) entry which is preliminary data.</text>
</comment>
<dbReference type="EMBL" id="JABXBU010002231">
    <property type="protein sequence ID" value="KAF8763860.1"/>
    <property type="molecule type" value="Genomic_DNA"/>
</dbReference>
<gene>
    <name evidence="1" type="ORF">HNY73_021995</name>
</gene>
<evidence type="ECO:0000313" key="2">
    <source>
        <dbReference type="Proteomes" id="UP000807504"/>
    </source>
</evidence>
<name>A0A8T0E342_ARGBR</name>
<reference evidence="1" key="2">
    <citation type="submission" date="2020-06" db="EMBL/GenBank/DDBJ databases">
        <authorList>
            <person name="Sheffer M."/>
        </authorList>
    </citation>
    <scope>NUCLEOTIDE SEQUENCE</scope>
</reference>
<keyword evidence="2" id="KW-1185">Reference proteome</keyword>
<organism evidence="1 2">
    <name type="scientific">Argiope bruennichi</name>
    <name type="common">Wasp spider</name>
    <name type="synonym">Aranea bruennichi</name>
    <dbReference type="NCBI Taxonomy" id="94029"/>
    <lineage>
        <taxon>Eukaryota</taxon>
        <taxon>Metazoa</taxon>
        <taxon>Ecdysozoa</taxon>
        <taxon>Arthropoda</taxon>
        <taxon>Chelicerata</taxon>
        <taxon>Arachnida</taxon>
        <taxon>Araneae</taxon>
        <taxon>Araneomorphae</taxon>
        <taxon>Entelegynae</taxon>
        <taxon>Araneoidea</taxon>
        <taxon>Araneidae</taxon>
        <taxon>Argiope</taxon>
    </lineage>
</organism>
<protein>
    <submittedName>
        <fullName evidence="1">Uncharacterized protein</fullName>
    </submittedName>
</protein>
<evidence type="ECO:0000313" key="1">
    <source>
        <dbReference type="EMBL" id="KAF8763860.1"/>
    </source>
</evidence>
<dbReference type="AlphaFoldDB" id="A0A8T0E342"/>
<reference evidence="1" key="1">
    <citation type="journal article" date="2020" name="bioRxiv">
        <title>Chromosome-level reference genome of the European wasp spider Argiope bruennichi: a resource for studies on range expansion and evolutionary adaptation.</title>
        <authorList>
            <person name="Sheffer M.M."/>
            <person name="Hoppe A."/>
            <person name="Krehenwinkel H."/>
            <person name="Uhl G."/>
            <person name="Kuss A.W."/>
            <person name="Jensen L."/>
            <person name="Jensen C."/>
            <person name="Gillespie R.G."/>
            <person name="Hoff K.J."/>
            <person name="Prost S."/>
        </authorList>
    </citation>
    <scope>NUCLEOTIDE SEQUENCE</scope>
</reference>